<protein>
    <recommendedName>
        <fullName evidence="2">Mycothiol-dependent maleylpyruvate isomerase metal-binding domain-containing protein</fullName>
    </recommendedName>
</protein>
<dbReference type="GO" id="GO:0046872">
    <property type="term" value="F:metal ion binding"/>
    <property type="evidence" value="ECO:0007669"/>
    <property type="project" value="InterPro"/>
</dbReference>
<dbReference type="KEGG" id="fal:FRAAL4123"/>
<dbReference type="InterPro" id="IPR024344">
    <property type="entry name" value="MDMPI_metal-binding"/>
</dbReference>
<evidence type="ECO:0000256" key="1">
    <source>
        <dbReference type="SAM" id="MobiDB-lite"/>
    </source>
</evidence>
<name>Q0RIA6_FRAAA</name>
<sequence>MDPPLGFRGNPVDHEKSQRWSAQGFSTRRYTVPDLLRLDAAALVLVGREVVTIPDAALANPTPCAGWTVLDLVRHMNSEHERVSALARGALSADAAGDQDPRDDFALIAARWVATLEQAGPQIAVPKVGREVPTHEVTAVHFVDMLVHRWDLARALGRPYAAPDELTRVALPIARRITGPGSGLNGPGGVYRPPLPEDPALDPVDNLAALLGRDPRWRTAS</sequence>
<gene>
    <name evidence="3" type="ordered locus">FRAAL4123</name>
</gene>
<dbReference type="STRING" id="326424.FRAAL4123"/>
<dbReference type="InterPro" id="IPR034660">
    <property type="entry name" value="DinB/YfiT-like"/>
</dbReference>
<reference evidence="3 4" key="1">
    <citation type="journal article" date="2007" name="Genome Res.">
        <title>Genome characteristics of facultatively symbiotic Frankia sp. strains reflect host range and host plant biogeography.</title>
        <authorList>
            <person name="Normand P."/>
            <person name="Lapierre P."/>
            <person name="Tisa L.S."/>
            <person name="Gogarten J.P."/>
            <person name="Alloisio N."/>
            <person name="Bagnarol E."/>
            <person name="Bassi C.A."/>
            <person name="Berry A.M."/>
            <person name="Bickhart D.M."/>
            <person name="Choisne N."/>
            <person name="Couloux A."/>
            <person name="Cournoyer B."/>
            <person name="Cruveiller S."/>
            <person name="Daubin V."/>
            <person name="Demange N."/>
            <person name="Francino M.P."/>
            <person name="Goltsman E."/>
            <person name="Huang Y."/>
            <person name="Kopp O.R."/>
            <person name="Labarre L."/>
            <person name="Lapidus A."/>
            <person name="Lavire C."/>
            <person name="Marechal J."/>
            <person name="Martinez M."/>
            <person name="Mastronunzio J.E."/>
            <person name="Mullin B.C."/>
            <person name="Niemann J."/>
            <person name="Pujic P."/>
            <person name="Rawnsley T."/>
            <person name="Rouy Z."/>
            <person name="Schenowitz C."/>
            <person name="Sellstedt A."/>
            <person name="Tavares F."/>
            <person name="Tomkins J.P."/>
            <person name="Vallenet D."/>
            <person name="Valverde C."/>
            <person name="Wall L.G."/>
            <person name="Wang Y."/>
            <person name="Medigue C."/>
            <person name="Benson D.R."/>
        </authorList>
    </citation>
    <scope>NUCLEOTIDE SEQUENCE [LARGE SCALE GENOMIC DNA]</scope>
    <source>
        <strain evidence="4">DSM 45986 / CECT 9034 / ACN14a</strain>
    </source>
</reference>
<feature type="region of interest" description="Disordered" evidence="1">
    <location>
        <begin position="1"/>
        <end position="20"/>
    </location>
</feature>
<dbReference type="NCBIfam" id="TIGR03083">
    <property type="entry name" value="maleylpyruvate isomerase family mycothiol-dependent enzyme"/>
    <property type="match status" value="1"/>
</dbReference>
<feature type="region of interest" description="Disordered" evidence="1">
    <location>
        <begin position="182"/>
        <end position="203"/>
    </location>
</feature>
<evidence type="ECO:0000313" key="4">
    <source>
        <dbReference type="Proteomes" id="UP000000657"/>
    </source>
</evidence>
<dbReference type="Pfam" id="PF11716">
    <property type="entry name" value="MDMPI_N"/>
    <property type="match status" value="1"/>
</dbReference>
<feature type="domain" description="Mycothiol-dependent maleylpyruvate isomerase metal-binding" evidence="2">
    <location>
        <begin position="49"/>
        <end position="153"/>
    </location>
</feature>
<dbReference type="InterPro" id="IPR017520">
    <property type="entry name" value="CHP03086"/>
</dbReference>
<proteinExistence type="predicted"/>
<dbReference type="EMBL" id="CT573213">
    <property type="protein sequence ID" value="CAJ62765.1"/>
    <property type="molecule type" value="Genomic_DNA"/>
</dbReference>
<dbReference type="InterPro" id="IPR017517">
    <property type="entry name" value="Maleyloyr_isom"/>
</dbReference>
<dbReference type="SUPFAM" id="SSF109854">
    <property type="entry name" value="DinB/YfiT-like putative metalloenzymes"/>
    <property type="match status" value="1"/>
</dbReference>
<keyword evidence="4" id="KW-1185">Reference proteome</keyword>
<dbReference type="Proteomes" id="UP000000657">
    <property type="component" value="Chromosome"/>
</dbReference>
<evidence type="ECO:0000313" key="3">
    <source>
        <dbReference type="EMBL" id="CAJ62765.1"/>
    </source>
</evidence>
<dbReference type="HOGENOM" id="CLU_051661_1_0_11"/>
<dbReference type="NCBIfam" id="TIGR03086">
    <property type="entry name" value="TIGR03086 family metal-binding protein"/>
    <property type="match status" value="1"/>
</dbReference>
<organism evidence="3 4">
    <name type="scientific">Frankia alni (strain DSM 45986 / CECT 9034 / ACN14a)</name>
    <dbReference type="NCBI Taxonomy" id="326424"/>
    <lineage>
        <taxon>Bacteria</taxon>
        <taxon>Bacillati</taxon>
        <taxon>Actinomycetota</taxon>
        <taxon>Actinomycetes</taxon>
        <taxon>Frankiales</taxon>
        <taxon>Frankiaceae</taxon>
        <taxon>Frankia</taxon>
    </lineage>
</organism>
<dbReference type="AlphaFoldDB" id="Q0RIA6"/>
<dbReference type="eggNOG" id="ENOG5032GRJ">
    <property type="taxonomic scope" value="Bacteria"/>
</dbReference>
<dbReference type="Gene3D" id="1.20.120.450">
    <property type="entry name" value="dinb family like domain"/>
    <property type="match status" value="1"/>
</dbReference>
<evidence type="ECO:0000259" key="2">
    <source>
        <dbReference type="Pfam" id="PF11716"/>
    </source>
</evidence>
<accession>Q0RIA6</accession>